<dbReference type="InterPro" id="IPR039336">
    <property type="entry name" value="Midnolin"/>
</dbReference>
<dbReference type="GeneTree" id="ENSGT00510000049027"/>
<dbReference type="Proteomes" id="UP000261340">
    <property type="component" value="Unplaced"/>
</dbReference>
<keyword evidence="4" id="KW-1185">Reference proteome</keyword>
<reference evidence="3" key="1">
    <citation type="submission" date="2025-08" db="UniProtKB">
        <authorList>
            <consortium name="Ensembl"/>
        </authorList>
    </citation>
    <scope>IDENTIFICATION</scope>
</reference>
<sequence>MEQQPPRGLCSVASSQYASGGAGVSTGQPSMRVCITSTTGSPVELTVPRGETAEALKTRISQKLRLHTDRIVLLHKDSFGKGVTDGSKLTLVPVIEAGLLCSSGRAERTVVDVLESLSEVQISDFLSGHSPLTINLGIGAHVMCVELQLSAQDHTSPNAPTSPSVPYGSPHPGCPLQATAPVCSAGPISSSPAPLSPTAASTFTESIVNPSSAAELSKPPGAVIESFVRHSPGIFSGTFSGTLAPCSQSGFSHPRRGVAIILQILNDLLRAAYHHQGAPSSLHPHRCPTPHPAEEPVMQRTEHLCIPPGQLFLETC</sequence>
<dbReference type="InterPro" id="IPR029071">
    <property type="entry name" value="Ubiquitin-like_domsf"/>
</dbReference>
<dbReference type="PANTHER" id="PTHR23010">
    <property type="entry name" value="MIDNOLIN"/>
    <property type="match status" value="1"/>
</dbReference>
<proteinExistence type="predicted"/>
<dbReference type="SUPFAM" id="SSF54236">
    <property type="entry name" value="Ubiquitin-like"/>
    <property type="match status" value="1"/>
</dbReference>
<dbReference type="PANTHER" id="PTHR23010:SF1">
    <property type="entry name" value="MIDNOLIN"/>
    <property type="match status" value="1"/>
</dbReference>
<accession>A0A3Q0SK94</accession>
<evidence type="ECO:0000313" key="3">
    <source>
        <dbReference type="Ensembl" id="ENSACIP00000020730.1"/>
    </source>
</evidence>
<dbReference type="AlphaFoldDB" id="A0A3Q0SK94"/>
<reference evidence="3" key="2">
    <citation type="submission" date="2025-09" db="UniProtKB">
        <authorList>
            <consortium name="Ensembl"/>
        </authorList>
    </citation>
    <scope>IDENTIFICATION</scope>
</reference>
<dbReference type="OMA" id="MQRTEHL"/>
<evidence type="ECO:0000256" key="1">
    <source>
        <dbReference type="ARBA" id="ARBA00004123"/>
    </source>
</evidence>
<dbReference type="GO" id="GO:0005634">
    <property type="term" value="C:nucleus"/>
    <property type="evidence" value="ECO:0007669"/>
    <property type="project" value="UniProtKB-SubCell"/>
</dbReference>
<gene>
    <name evidence="3" type="primary">MIDN</name>
</gene>
<evidence type="ECO:0000313" key="4">
    <source>
        <dbReference type="Proteomes" id="UP000261340"/>
    </source>
</evidence>
<dbReference type="Ensembl" id="ENSACIT00000021269.1">
    <property type="protein sequence ID" value="ENSACIP00000020730.1"/>
    <property type="gene ID" value="ENSACIG00000016094.1"/>
</dbReference>
<organism evidence="3 4">
    <name type="scientific">Amphilophus citrinellus</name>
    <name type="common">Midas cichlid</name>
    <name type="synonym">Cichlasoma citrinellum</name>
    <dbReference type="NCBI Taxonomy" id="61819"/>
    <lineage>
        <taxon>Eukaryota</taxon>
        <taxon>Metazoa</taxon>
        <taxon>Chordata</taxon>
        <taxon>Craniata</taxon>
        <taxon>Vertebrata</taxon>
        <taxon>Euteleostomi</taxon>
        <taxon>Actinopterygii</taxon>
        <taxon>Neopterygii</taxon>
        <taxon>Teleostei</taxon>
        <taxon>Neoteleostei</taxon>
        <taxon>Acanthomorphata</taxon>
        <taxon>Ovalentaria</taxon>
        <taxon>Cichlomorphae</taxon>
        <taxon>Cichliformes</taxon>
        <taxon>Cichlidae</taxon>
        <taxon>New World cichlids</taxon>
        <taxon>Cichlasomatinae</taxon>
        <taxon>Heroini</taxon>
        <taxon>Amphilophus</taxon>
    </lineage>
</organism>
<protein>
    <submittedName>
        <fullName evidence="3">Midnolin</fullName>
    </submittedName>
</protein>
<evidence type="ECO:0000256" key="2">
    <source>
        <dbReference type="ARBA" id="ARBA00023242"/>
    </source>
</evidence>
<name>A0A3Q0SK94_AMPCI</name>
<keyword evidence="2" id="KW-0539">Nucleus</keyword>
<comment type="subcellular location">
    <subcellularLocation>
        <location evidence="1">Nucleus</location>
    </subcellularLocation>
</comment>